<gene>
    <name evidence="7" type="ORF">TCAL_04457</name>
</gene>
<dbReference type="GO" id="GO:0034058">
    <property type="term" value="P:endosomal vesicle fusion"/>
    <property type="evidence" value="ECO:0007669"/>
    <property type="project" value="TreeGrafter"/>
</dbReference>
<dbReference type="InterPro" id="IPR001180">
    <property type="entry name" value="CNH_dom"/>
</dbReference>
<organism evidence="7 8">
    <name type="scientific">Tigriopus californicus</name>
    <name type="common">Marine copepod</name>
    <dbReference type="NCBI Taxonomy" id="6832"/>
    <lineage>
        <taxon>Eukaryota</taxon>
        <taxon>Metazoa</taxon>
        <taxon>Ecdysozoa</taxon>
        <taxon>Arthropoda</taxon>
        <taxon>Crustacea</taxon>
        <taxon>Multicrustacea</taxon>
        <taxon>Hexanauplia</taxon>
        <taxon>Copepoda</taxon>
        <taxon>Harpacticoida</taxon>
        <taxon>Harpacticidae</taxon>
        <taxon>Tigriopus</taxon>
    </lineage>
</organism>
<dbReference type="InterPro" id="IPR019453">
    <property type="entry name" value="VPS39/TGFA1_Znf"/>
</dbReference>
<dbReference type="Pfam" id="PF10366">
    <property type="entry name" value="Vps39_1"/>
    <property type="match status" value="1"/>
</dbReference>
<dbReference type="Proteomes" id="UP000318571">
    <property type="component" value="Chromosome 9"/>
</dbReference>
<dbReference type="PANTHER" id="PTHR12894:SF27">
    <property type="entry name" value="TRANSFORMING GROWTH FACTOR-BETA RECEPTOR-ASSOCIATED PROTEIN 1"/>
    <property type="match status" value="1"/>
</dbReference>
<feature type="domain" description="CNH" evidence="6">
    <location>
        <begin position="67"/>
        <end position="341"/>
    </location>
</feature>
<keyword evidence="3" id="KW-0963">Cytoplasm</keyword>
<accession>A0A553NXQ6</accession>
<reference evidence="7 8" key="1">
    <citation type="journal article" date="2018" name="Nat. Ecol. Evol.">
        <title>Genomic signatures of mitonuclear coevolution across populations of Tigriopus californicus.</title>
        <authorList>
            <person name="Barreto F.S."/>
            <person name="Watson E.T."/>
            <person name="Lima T.G."/>
            <person name="Willett C.S."/>
            <person name="Edmands S."/>
            <person name="Li W."/>
            <person name="Burton R.S."/>
        </authorList>
    </citation>
    <scope>NUCLEOTIDE SEQUENCE [LARGE SCALE GENOMIC DNA]</scope>
    <source>
        <strain evidence="7 8">San Diego</strain>
    </source>
</reference>
<comment type="caution">
    <text evidence="7">The sequence shown here is derived from an EMBL/GenBank/DDBJ whole genome shotgun (WGS) entry which is preliminary data.</text>
</comment>
<sequence>HKNNNNCRSSVRIVRIPASKHKAIHLKAKGSFVKVGLIEARRAMTSSANLRAFELCPILDRTHLDAQVLVECVELSGEWLFLGTSDGRLLQFLLHEDHPAEETLDPRVQIRAQIVAEKKISQTHQSVSFIRCVSALNRVLVICDSQFIVLSMSDDLVSLPLAGANKLKGVHAAYINENPARDDPFSVCLAKKKQVIVVTLSEEKLVVDKIREMPDLVSDVVMDGLFVCAALQSHYVICHIESGLIQDLFPFEGVPALCRVAKEEFLLSAPGDLGMFVTSAGVSERPPLPWAKPVVRLVFKAPYIISLCSDGIVAYSITDQQQKQSLHFSGGRVLGNFDGKILVSSASSLYAIVPIPAEIQIKSLLEHGLVDQALELAENFQHRGRSSREQFQVVLNDVRQRAGFVCLKKFDFDRARELFIRGQLNPQELISLFPDISSGKYVTIQPPLHDFQSIQDITNGNPDQEKSLNSFLEDFLQYLRASEGEHFPFKNIVDTAIIKLVAADEPRKTLDHISSSDFQGEFEDLKAPLESHQRFHALALLHEKHRNWSEALSIWASLAQNEIQDDLFPGLSLFLQKIVRAPDELLWRYGDLALELDQDKAIDVFIQKLKSGDVVMEEKALNFLDKYPDAHLKLLEHLVLEKESQTEKFHTLLATKYLERLSSLDLQDQLALPIRAQFQAFIVQSNLIKPAHLMSRLESTDLHQEKAILYGKMGNHEKALKIMVHNLDDPQAGESYCDQIAPKKDSKLKKRLLLSLIKVFLDPELSPEKKLPLESALVDLLNRRSSEMNPLDVLPLIPPSWSLATILPALTDMIATLGHEKRMTQVEANLSIGHNVNTALDYYFATRKPIEMAESSYCMVTSKQFREPVFVRYPNGIIVNPDQAKNLSVCPITGQVFKPIKGT</sequence>
<dbReference type="GO" id="GO:0005737">
    <property type="term" value="C:cytoplasm"/>
    <property type="evidence" value="ECO:0007669"/>
    <property type="project" value="UniProtKB-SubCell"/>
</dbReference>
<evidence type="ECO:0000259" key="6">
    <source>
        <dbReference type="PROSITE" id="PS50219"/>
    </source>
</evidence>
<proteinExistence type="predicted"/>
<dbReference type="InterPro" id="IPR032914">
    <property type="entry name" value="Vam6/VPS39/TRAP1"/>
</dbReference>
<feature type="repeat" description="CHCR" evidence="5">
    <location>
        <begin position="589"/>
        <end position="765"/>
    </location>
</feature>
<comment type="subcellular location">
    <subcellularLocation>
        <location evidence="1">Cytoplasm</location>
    </subcellularLocation>
</comment>
<evidence type="ECO:0000256" key="4">
    <source>
        <dbReference type="ARBA" id="ARBA00022927"/>
    </source>
</evidence>
<evidence type="ECO:0000256" key="2">
    <source>
        <dbReference type="ARBA" id="ARBA00022448"/>
    </source>
</evidence>
<name>A0A553NXQ6_TIGCA</name>
<dbReference type="PANTHER" id="PTHR12894">
    <property type="entry name" value="CNH DOMAIN CONTAINING"/>
    <property type="match status" value="1"/>
</dbReference>
<evidence type="ECO:0000313" key="8">
    <source>
        <dbReference type="Proteomes" id="UP000318571"/>
    </source>
</evidence>
<dbReference type="InterPro" id="IPR000547">
    <property type="entry name" value="Clathrin_H-chain/VPS_repeat"/>
</dbReference>
<dbReference type="GO" id="GO:0006914">
    <property type="term" value="P:autophagy"/>
    <property type="evidence" value="ECO:0007669"/>
    <property type="project" value="TreeGrafter"/>
</dbReference>
<keyword evidence="8" id="KW-1185">Reference proteome</keyword>
<dbReference type="PROSITE" id="PS50219">
    <property type="entry name" value="CNH"/>
    <property type="match status" value="1"/>
</dbReference>
<keyword evidence="4" id="KW-0653">Protein transport</keyword>
<dbReference type="Pfam" id="PF10367">
    <property type="entry name" value="zf-Vps39_C"/>
    <property type="match status" value="1"/>
</dbReference>
<dbReference type="STRING" id="6832.A0A553NXQ6"/>
<evidence type="ECO:0000256" key="3">
    <source>
        <dbReference type="ARBA" id="ARBA00022490"/>
    </source>
</evidence>
<keyword evidence="2" id="KW-0813">Transport</keyword>
<dbReference type="InterPro" id="IPR019452">
    <property type="entry name" value="VPS39/TGF_beta_rcpt-assoc_1"/>
</dbReference>
<dbReference type="GO" id="GO:0016020">
    <property type="term" value="C:membrane"/>
    <property type="evidence" value="ECO:0007669"/>
    <property type="project" value="TreeGrafter"/>
</dbReference>
<protein>
    <recommendedName>
        <fullName evidence="6">CNH domain-containing protein</fullName>
    </recommendedName>
</protein>
<evidence type="ECO:0000313" key="7">
    <source>
        <dbReference type="EMBL" id="TRY70222.1"/>
    </source>
</evidence>
<evidence type="ECO:0000256" key="1">
    <source>
        <dbReference type="ARBA" id="ARBA00004496"/>
    </source>
</evidence>
<dbReference type="EMBL" id="VCGU01000009">
    <property type="protein sequence ID" value="TRY70222.1"/>
    <property type="molecule type" value="Genomic_DNA"/>
</dbReference>
<evidence type="ECO:0000256" key="5">
    <source>
        <dbReference type="PROSITE-ProRule" id="PRU01006"/>
    </source>
</evidence>
<dbReference type="PROSITE" id="PS50236">
    <property type="entry name" value="CHCR"/>
    <property type="match status" value="1"/>
</dbReference>
<dbReference type="GO" id="GO:0006886">
    <property type="term" value="P:intracellular protein transport"/>
    <property type="evidence" value="ECO:0007669"/>
    <property type="project" value="UniProtKB-UniRule"/>
</dbReference>
<dbReference type="AlphaFoldDB" id="A0A553NXQ6"/>
<dbReference type="OMA" id="MFVTSEG"/>
<feature type="non-terminal residue" evidence="7">
    <location>
        <position position="1"/>
    </location>
</feature>